<dbReference type="Gene3D" id="2.40.160.60">
    <property type="entry name" value="Outer membrane protein transport protein (OMPP1/FadL/TodX)"/>
    <property type="match status" value="1"/>
</dbReference>
<evidence type="ECO:0000256" key="3">
    <source>
        <dbReference type="ARBA" id="ARBA00022452"/>
    </source>
</evidence>
<comment type="similarity">
    <text evidence="2">Belongs to the OmpP1/FadL family.</text>
</comment>
<keyword evidence="4" id="KW-0812">Transmembrane</keyword>
<dbReference type="RefSeq" id="WP_015281488.1">
    <property type="nucleotide sequence ID" value="NC_019940.1"/>
</dbReference>
<gene>
    <name evidence="9" type="ORF">Thimo_2636</name>
</gene>
<organism evidence="9 10">
    <name type="scientific">Thioflavicoccus mobilis 8321</name>
    <dbReference type="NCBI Taxonomy" id="765912"/>
    <lineage>
        <taxon>Bacteria</taxon>
        <taxon>Pseudomonadati</taxon>
        <taxon>Pseudomonadota</taxon>
        <taxon>Gammaproteobacteria</taxon>
        <taxon>Chromatiales</taxon>
        <taxon>Chromatiaceae</taxon>
        <taxon>Thioflavicoccus</taxon>
    </lineage>
</organism>
<dbReference type="EMBL" id="CP003051">
    <property type="protein sequence ID" value="AGA91356.1"/>
    <property type="molecule type" value="Genomic_DNA"/>
</dbReference>
<keyword evidence="6" id="KW-0472">Membrane</keyword>
<evidence type="ECO:0000256" key="5">
    <source>
        <dbReference type="ARBA" id="ARBA00022729"/>
    </source>
</evidence>
<dbReference type="HOGENOM" id="CLU_035981_2_1_6"/>
<dbReference type="GO" id="GO:0015483">
    <property type="term" value="F:long-chain fatty acid transporting porin activity"/>
    <property type="evidence" value="ECO:0007669"/>
    <property type="project" value="TreeGrafter"/>
</dbReference>
<sequence length="423" mass="45696">MYRTISTTARLALIGIPIALAAQPSARASGFAVPENSAAGIGTANALVANPDDPGAFTYNPAAMGFHDDSSIAIGALFIGPSFQVTNSTGTHDSEGADWIGAPMIQGALKINDKWRLGLGVNAPFGLETRWEKETFPALTKELNLGPITIPLSPQPLQSKLEIIDVVPTVTYRVNDQLSLAAGVDYYWAKSAVLDSTQADLEGDGDGWGYNLSFLFKQDALSIGGSFHSAATVDIEGEVTPLILGIASQSAQLDLNLPWRLQLGVRYALTDQLAVEFDWTRTGWSEFDKIAVKPKGGGPAIQEDINDWSDANAYRLGLTYQWRPATVLRLGYSYDETGQGDSYFSARVPDNDRHLFGIGIGQELGNGWALDVGYMYVLFEDRNYESTSAYSLLDSSAINGTNAIDGDYEASAHLFGLEIRRTF</sequence>
<protein>
    <submittedName>
        <fullName evidence="9">Long-chain fatty acid transport protein</fullName>
    </submittedName>
</protein>
<keyword evidence="3" id="KW-1134">Transmembrane beta strand</keyword>
<dbReference type="Proteomes" id="UP000010816">
    <property type="component" value="Chromosome"/>
</dbReference>
<dbReference type="GO" id="GO:0009279">
    <property type="term" value="C:cell outer membrane"/>
    <property type="evidence" value="ECO:0007669"/>
    <property type="project" value="UniProtKB-SubCell"/>
</dbReference>
<dbReference type="Pfam" id="PF03349">
    <property type="entry name" value="Toluene_X"/>
    <property type="match status" value="1"/>
</dbReference>
<dbReference type="STRING" id="765912.Thimo_2636"/>
<dbReference type="AlphaFoldDB" id="L0GZG3"/>
<evidence type="ECO:0000256" key="7">
    <source>
        <dbReference type="ARBA" id="ARBA00023237"/>
    </source>
</evidence>
<keyword evidence="10" id="KW-1185">Reference proteome</keyword>
<dbReference type="InterPro" id="IPR005017">
    <property type="entry name" value="OMPP1/FadL/TodX"/>
</dbReference>
<evidence type="ECO:0000256" key="6">
    <source>
        <dbReference type="ARBA" id="ARBA00023136"/>
    </source>
</evidence>
<evidence type="ECO:0000256" key="4">
    <source>
        <dbReference type="ARBA" id="ARBA00022692"/>
    </source>
</evidence>
<evidence type="ECO:0000256" key="2">
    <source>
        <dbReference type="ARBA" id="ARBA00008163"/>
    </source>
</evidence>
<keyword evidence="5 8" id="KW-0732">Signal</keyword>
<dbReference type="PANTHER" id="PTHR35093">
    <property type="entry name" value="OUTER MEMBRANE PROTEIN NMB0088-RELATED"/>
    <property type="match status" value="1"/>
</dbReference>
<dbReference type="PANTHER" id="PTHR35093:SF8">
    <property type="entry name" value="OUTER MEMBRANE PROTEIN NMB0088-RELATED"/>
    <property type="match status" value="1"/>
</dbReference>
<dbReference type="eggNOG" id="COG2067">
    <property type="taxonomic scope" value="Bacteria"/>
</dbReference>
<feature type="chain" id="PRO_5003943223" evidence="8">
    <location>
        <begin position="22"/>
        <end position="423"/>
    </location>
</feature>
<proteinExistence type="inferred from homology"/>
<keyword evidence="7" id="KW-0998">Cell outer membrane</keyword>
<evidence type="ECO:0000256" key="8">
    <source>
        <dbReference type="SAM" id="SignalP"/>
    </source>
</evidence>
<evidence type="ECO:0000256" key="1">
    <source>
        <dbReference type="ARBA" id="ARBA00004571"/>
    </source>
</evidence>
<feature type="signal peptide" evidence="8">
    <location>
        <begin position="1"/>
        <end position="21"/>
    </location>
</feature>
<dbReference type="OrthoDB" id="19849at2"/>
<dbReference type="SUPFAM" id="SSF56935">
    <property type="entry name" value="Porins"/>
    <property type="match status" value="1"/>
</dbReference>
<reference evidence="9 10" key="1">
    <citation type="submission" date="2011-09" db="EMBL/GenBank/DDBJ databases">
        <title>Complete sequence of chromosome of Thioflavicoccus mobilis 8321.</title>
        <authorList>
            <consortium name="US DOE Joint Genome Institute"/>
            <person name="Lucas S."/>
            <person name="Han J."/>
            <person name="Lapidus A."/>
            <person name="Cheng J.-F."/>
            <person name="Goodwin L."/>
            <person name="Pitluck S."/>
            <person name="Peters L."/>
            <person name="Ovchinnikova G."/>
            <person name="Lu M."/>
            <person name="Detter J.C."/>
            <person name="Han C."/>
            <person name="Tapia R."/>
            <person name="Land M."/>
            <person name="Hauser L."/>
            <person name="Kyrpides N."/>
            <person name="Ivanova N."/>
            <person name="Pagani I."/>
            <person name="Vogl K."/>
            <person name="Liu Z."/>
            <person name="Imhoff J."/>
            <person name="Thiel V."/>
            <person name="Frigaard N.-U."/>
            <person name="Bryant D."/>
            <person name="Woyke T."/>
        </authorList>
    </citation>
    <scope>NUCLEOTIDE SEQUENCE [LARGE SCALE GENOMIC DNA]</scope>
    <source>
        <strain evidence="9 10">8321</strain>
    </source>
</reference>
<evidence type="ECO:0000313" key="10">
    <source>
        <dbReference type="Proteomes" id="UP000010816"/>
    </source>
</evidence>
<comment type="subcellular location">
    <subcellularLocation>
        <location evidence="1">Cell outer membrane</location>
        <topology evidence="1">Multi-pass membrane protein</topology>
    </subcellularLocation>
</comment>
<dbReference type="KEGG" id="tmb:Thimo_2636"/>
<evidence type="ECO:0000313" key="9">
    <source>
        <dbReference type="EMBL" id="AGA91356.1"/>
    </source>
</evidence>
<name>L0GZG3_9GAMM</name>
<accession>L0GZG3</accession>